<dbReference type="SUPFAM" id="SSF50182">
    <property type="entry name" value="Sm-like ribonucleoproteins"/>
    <property type="match status" value="1"/>
</dbReference>
<keyword evidence="3 5" id="KW-1133">Transmembrane helix</keyword>
<proteinExistence type="predicted"/>
<evidence type="ECO:0000259" key="6">
    <source>
        <dbReference type="Pfam" id="PF00924"/>
    </source>
</evidence>
<feature type="domain" description="Mechanosensitive ion channel MscS" evidence="6">
    <location>
        <begin position="198"/>
        <end position="266"/>
    </location>
</feature>
<keyword evidence="4 5" id="KW-0472">Membrane</keyword>
<dbReference type="GO" id="GO:0005886">
    <property type="term" value="C:plasma membrane"/>
    <property type="evidence" value="ECO:0007669"/>
    <property type="project" value="TreeGrafter"/>
</dbReference>
<reference evidence="7" key="1">
    <citation type="submission" date="2020-10" db="EMBL/GenBank/DDBJ databases">
        <authorList>
            <person name="Gilroy R."/>
        </authorList>
    </citation>
    <scope>NUCLEOTIDE SEQUENCE</scope>
    <source>
        <strain evidence="7">21143</strain>
    </source>
</reference>
<evidence type="ECO:0000313" key="8">
    <source>
        <dbReference type="Proteomes" id="UP000886722"/>
    </source>
</evidence>
<comment type="subcellular location">
    <subcellularLocation>
        <location evidence="1">Membrane</location>
    </subcellularLocation>
</comment>
<dbReference type="GO" id="GO:0008381">
    <property type="term" value="F:mechanosensitive monoatomic ion channel activity"/>
    <property type="evidence" value="ECO:0007669"/>
    <property type="project" value="InterPro"/>
</dbReference>
<sequence>MEDKSYRVAEPLLQGIKDMLKSLGMDSGHVDRWESLIYLVLILLLSLVITWLLRIVLHRVFVRLSRHTRNKTLQIMIKRRLFSSVAYIFFPLIVLAFLPWVYGDAPHLIRWIERICSIVFVGVFWFYINRTIDTFWHIFSQRDEWRDRPLKGIVQLLKGIFIGVAVILIAAIIAGVSPLKLITGLGAFAAVLMLVFKDSILGFVAGFQLAENDLVRRGDWIVLPGGMVNGVVEDITLDTVKVRNFDHTLISLPPYTLVSSTMQNWRGMTESGGRRIKRAFLIENDSVTACTDEKLEAYADLPYMKDYIAAKKKQREEGRVENTHNSEGLANGTIDTNLGLFRAYVNMYLLHHQSITSQFEVMARLLEPTENGTPFEIYCFTTVTAWVDFESVQSEIVEHILVAASRFDLRIYQNASGYDYVLQAEISSGRQIPS</sequence>
<feature type="transmembrane region" description="Helical" evidence="5">
    <location>
        <begin position="36"/>
        <end position="61"/>
    </location>
</feature>
<dbReference type="InterPro" id="IPR006685">
    <property type="entry name" value="MscS_channel_2nd"/>
</dbReference>
<protein>
    <submittedName>
        <fullName evidence="7">Mechanosensitive ion channel</fullName>
    </submittedName>
</protein>
<keyword evidence="2 5" id="KW-0812">Transmembrane</keyword>
<organism evidence="7 8">
    <name type="scientific">Candidatus Caccoplasma intestinavium</name>
    <dbReference type="NCBI Taxonomy" id="2840716"/>
    <lineage>
        <taxon>Bacteria</taxon>
        <taxon>Pseudomonadati</taxon>
        <taxon>Bacteroidota</taxon>
        <taxon>Bacteroidia</taxon>
        <taxon>Bacteroidales</taxon>
        <taxon>Bacteroidaceae</taxon>
        <taxon>Bacteroidaceae incertae sedis</taxon>
        <taxon>Candidatus Caccoplasma</taxon>
    </lineage>
</organism>
<feature type="transmembrane region" description="Helical" evidence="5">
    <location>
        <begin position="81"/>
        <end position="102"/>
    </location>
</feature>
<dbReference type="PANTHER" id="PTHR30414">
    <property type="entry name" value="MINICONDUCTANCE MECHANOSENSITIVE CHANNEL YBDG"/>
    <property type="match status" value="1"/>
</dbReference>
<evidence type="ECO:0000256" key="1">
    <source>
        <dbReference type="ARBA" id="ARBA00004370"/>
    </source>
</evidence>
<dbReference type="EMBL" id="DVKT01000001">
    <property type="protein sequence ID" value="HIT38472.1"/>
    <property type="molecule type" value="Genomic_DNA"/>
</dbReference>
<dbReference type="Gene3D" id="2.30.30.60">
    <property type="match status" value="1"/>
</dbReference>
<evidence type="ECO:0000313" key="7">
    <source>
        <dbReference type="EMBL" id="HIT38472.1"/>
    </source>
</evidence>
<dbReference type="InterPro" id="IPR030192">
    <property type="entry name" value="YbdG"/>
</dbReference>
<accession>A0A9D1KDK8</accession>
<evidence type="ECO:0000256" key="2">
    <source>
        <dbReference type="ARBA" id="ARBA00022692"/>
    </source>
</evidence>
<dbReference type="PANTHER" id="PTHR30414:SF0">
    <property type="entry name" value="MINICONDUCTANCE MECHANOSENSITIVE CHANNEL YBDG"/>
    <property type="match status" value="1"/>
</dbReference>
<dbReference type="GO" id="GO:0071470">
    <property type="term" value="P:cellular response to osmotic stress"/>
    <property type="evidence" value="ECO:0007669"/>
    <property type="project" value="InterPro"/>
</dbReference>
<reference evidence="7" key="2">
    <citation type="journal article" date="2021" name="PeerJ">
        <title>Extensive microbial diversity within the chicken gut microbiome revealed by metagenomics and culture.</title>
        <authorList>
            <person name="Gilroy R."/>
            <person name="Ravi A."/>
            <person name="Getino M."/>
            <person name="Pursley I."/>
            <person name="Horton D.L."/>
            <person name="Alikhan N.F."/>
            <person name="Baker D."/>
            <person name="Gharbi K."/>
            <person name="Hall N."/>
            <person name="Watson M."/>
            <person name="Adriaenssens E.M."/>
            <person name="Foster-Nyarko E."/>
            <person name="Jarju S."/>
            <person name="Secka A."/>
            <person name="Antonio M."/>
            <person name="Oren A."/>
            <person name="Chaudhuri R.R."/>
            <person name="La Ragione R."/>
            <person name="Hildebrand F."/>
            <person name="Pallen M.J."/>
        </authorList>
    </citation>
    <scope>NUCLEOTIDE SEQUENCE</scope>
    <source>
        <strain evidence="7">21143</strain>
    </source>
</reference>
<gene>
    <name evidence="7" type="ORF">IAD06_00305</name>
</gene>
<name>A0A9D1KDK8_9BACT</name>
<dbReference type="InterPro" id="IPR023408">
    <property type="entry name" value="MscS_beta-dom_sf"/>
</dbReference>
<feature type="transmembrane region" description="Helical" evidence="5">
    <location>
        <begin position="182"/>
        <end position="207"/>
    </location>
</feature>
<dbReference type="Proteomes" id="UP000886722">
    <property type="component" value="Unassembled WGS sequence"/>
</dbReference>
<evidence type="ECO:0000256" key="3">
    <source>
        <dbReference type="ARBA" id="ARBA00022989"/>
    </source>
</evidence>
<evidence type="ECO:0000256" key="4">
    <source>
        <dbReference type="ARBA" id="ARBA00023136"/>
    </source>
</evidence>
<dbReference type="AlphaFoldDB" id="A0A9D1KDK8"/>
<feature type="transmembrane region" description="Helical" evidence="5">
    <location>
        <begin position="156"/>
        <end position="176"/>
    </location>
</feature>
<comment type="caution">
    <text evidence="7">The sequence shown here is derived from an EMBL/GenBank/DDBJ whole genome shotgun (WGS) entry which is preliminary data.</text>
</comment>
<evidence type="ECO:0000256" key="5">
    <source>
        <dbReference type="SAM" id="Phobius"/>
    </source>
</evidence>
<dbReference type="InterPro" id="IPR010920">
    <property type="entry name" value="LSM_dom_sf"/>
</dbReference>
<dbReference type="Pfam" id="PF00924">
    <property type="entry name" value="MS_channel_2nd"/>
    <property type="match status" value="1"/>
</dbReference>